<dbReference type="Pfam" id="PF13635">
    <property type="entry name" value="DUF4143"/>
    <property type="match status" value="1"/>
</dbReference>
<evidence type="ECO:0000313" key="2">
    <source>
        <dbReference type="EMBL" id="RXZ54555.1"/>
    </source>
</evidence>
<evidence type="ECO:0000259" key="1">
    <source>
        <dbReference type="Pfam" id="PF13635"/>
    </source>
</evidence>
<protein>
    <submittedName>
        <fullName evidence="2">DUF4143 domain-containing protein</fullName>
    </submittedName>
</protein>
<dbReference type="PANTHER" id="PTHR33295:SF7">
    <property type="entry name" value="ATPASE"/>
    <property type="match status" value="1"/>
</dbReference>
<dbReference type="PANTHER" id="PTHR33295">
    <property type="entry name" value="ATPASE"/>
    <property type="match status" value="1"/>
</dbReference>
<gene>
    <name evidence="2" type="ORF">ET524_08730</name>
</gene>
<dbReference type="AlphaFoldDB" id="A0A4Q2JZL6"/>
<name>A0A4Q2JZL6_9ACTN</name>
<dbReference type="Proteomes" id="UP000293345">
    <property type="component" value="Unassembled WGS sequence"/>
</dbReference>
<sequence>MSRRHRKICGNAVAAGQGDFQEIPAQLSKENKRFQLKAVAKEAKYNRFANDFAWLTAARAALKVDNVSDPRPMLARTAEVNRFKLYSSDVGMLVAQYPAQTAMSALMGERSVNFGAVYENFVAQELAAAGVELYYYHHSKRGEVDFLMEKATGGILPIEVKSGKDYKLHTALNTLLGTSEFGISEAVVLTEANVSLQTRCGKRLTYLPLYMAGFVAAEGSSGESSVKLLNEIELPPIVWPE</sequence>
<comment type="caution">
    <text evidence="2">The sequence shown here is derived from an EMBL/GenBank/DDBJ whole genome shotgun (WGS) entry which is preliminary data.</text>
</comment>
<keyword evidence="3" id="KW-1185">Reference proteome</keyword>
<dbReference type="InterPro" id="IPR025420">
    <property type="entry name" value="DUF4143"/>
</dbReference>
<organism evidence="2 3">
    <name type="scientific">Senegalimassilia faecalis</name>
    <dbReference type="NCBI Taxonomy" id="2509433"/>
    <lineage>
        <taxon>Bacteria</taxon>
        <taxon>Bacillati</taxon>
        <taxon>Actinomycetota</taxon>
        <taxon>Coriobacteriia</taxon>
        <taxon>Coriobacteriales</taxon>
        <taxon>Coriobacteriaceae</taxon>
        <taxon>Senegalimassilia</taxon>
    </lineage>
</organism>
<accession>A0A4Q2JZL6</accession>
<evidence type="ECO:0000313" key="3">
    <source>
        <dbReference type="Proteomes" id="UP000293345"/>
    </source>
</evidence>
<dbReference type="EMBL" id="SDPW01000001">
    <property type="protein sequence ID" value="RXZ54555.1"/>
    <property type="molecule type" value="Genomic_DNA"/>
</dbReference>
<proteinExistence type="predicted"/>
<feature type="domain" description="DUF4143" evidence="1">
    <location>
        <begin position="23"/>
        <end position="163"/>
    </location>
</feature>
<reference evidence="2 3" key="1">
    <citation type="submission" date="2019-01" db="EMBL/GenBank/DDBJ databases">
        <title>Senegalimassilia sp. nov. KGMB04484 isolated human feces.</title>
        <authorList>
            <person name="Han K.-I."/>
            <person name="Kim J.-S."/>
            <person name="Lee K.C."/>
            <person name="Suh M.K."/>
            <person name="Eom M.K."/>
            <person name="Lee J.H."/>
            <person name="Park S.-H."/>
            <person name="Kang S.W."/>
            <person name="Park J.-E."/>
            <person name="Oh B.S."/>
            <person name="Yu S.Y."/>
            <person name="Choi S.-H."/>
            <person name="Lee D.H."/>
            <person name="Yoon H."/>
            <person name="Kim B.-Y."/>
            <person name="Lee J.H."/>
            <person name="Lee J.-S."/>
        </authorList>
    </citation>
    <scope>NUCLEOTIDE SEQUENCE [LARGE SCALE GENOMIC DNA]</scope>
    <source>
        <strain evidence="2 3">KGMB04484</strain>
    </source>
</reference>